<feature type="compositionally biased region" description="Basic residues" evidence="9">
    <location>
        <begin position="33"/>
        <end position="42"/>
    </location>
</feature>
<comment type="subcellular location">
    <subcellularLocation>
        <location evidence="1">Nucleus</location>
    </subcellularLocation>
</comment>
<gene>
    <name evidence="11" type="ORF">B7P43_G16705</name>
</gene>
<evidence type="ECO:0000256" key="4">
    <source>
        <dbReference type="ARBA" id="ARBA00023015"/>
    </source>
</evidence>
<evidence type="ECO:0000313" key="12">
    <source>
        <dbReference type="Proteomes" id="UP000235965"/>
    </source>
</evidence>
<evidence type="ECO:0000256" key="9">
    <source>
        <dbReference type="SAM" id="MobiDB-lite"/>
    </source>
</evidence>
<evidence type="ECO:0000256" key="6">
    <source>
        <dbReference type="ARBA" id="ARBA00023163"/>
    </source>
</evidence>
<evidence type="ECO:0000256" key="3">
    <source>
        <dbReference type="ARBA" id="ARBA00022853"/>
    </source>
</evidence>
<dbReference type="PANTHER" id="PTHR16062:SF22">
    <property type="entry name" value="HISTONE-LYSINE N-METHYLTRANSFERASE ASH1L"/>
    <property type="match status" value="1"/>
</dbReference>
<dbReference type="GO" id="GO:0016586">
    <property type="term" value="C:RSC-type complex"/>
    <property type="evidence" value="ECO:0007669"/>
    <property type="project" value="InterPro"/>
</dbReference>
<evidence type="ECO:0000256" key="5">
    <source>
        <dbReference type="ARBA" id="ARBA00023117"/>
    </source>
</evidence>
<dbReference type="EMBL" id="NEVH01004959">
    <property type="protein sequence ID" value="PNF39262.1"/>
    <property type="molecule type" value="Genomic_DNA"/>
</dbReference>
<reference evidence="11 12" key="1">
    <citation type="submission" date="2017-12" db="EMBL/GenBank/DDBJ databases">
        <title>Hemimetabolous genomes reveal molecular basis of termite eusociality.</title>
        <authorList>
            <person name="Harrison M.C."/>
            <person name="Jongepier E."/>
            <person name="Robertson H.M."/>
            <person name="Arning N."/>
            <person name="Bitard-Feildel T."/>
            <person name="Chao H."/>
            <person name="Childers C.P."/>
            <person name="Dinh H."/>
            <person name="Doddapaneni H."/>
            <person name="Dugan S."/>
            <person name="Gowin J."/>
            <person name="Greiner C."/>
            <person name="Han Y."/>
            <person name="Hu H."/>
            <person name="Hughes D.S.T."/>
            <person name="Huylmans A.-K."/>
            <person name="Kemena C."/>
            <person name="Kremer L.P.M."/>
            <person name="Lee S.L."/>
            <person name="Lopez-Ezquerra A."/>
            <person name="Mallet L."/>
            <person name="Monroy-Kuhn J.M."/>
            <person name="Moser A."/>
            <person name="Murali S.C."/>
            <person name="Muzny D.M."/>
            <person name="Otani S."/>
            <person name="Piulachs M.-D."/>
            <person name="Poelchau M."/>
            <person name="Qu J."/>
            <person name="Schaub F."/>
            <person name="Wada-Katsumata A."/>
            <person name="Worley K.C."/>
            <person name="Xie Q."/>
            <person name="Ylla G."/>
            <person name="Poulsen M."/>
            <person name="Gibbs R.A."/>
            <person name="Schal C."/>
            <person name="Richards S."/>
            <person name="Belles X."/>
            <person name="Korb J."/>
            <person name="Bornberg-Bauer E."/>
        </authorList>
    </citation>
    <scope>NUCLEOTIDE SEQUENCE [LARGE SCALE GENOMIC DNA]</scope>
    <source>
        <tissue evidence="11">Whole body</tissue>
    </source>
</reference>
<dbReference type="Pfam" id="PF00439">
    <property type="entry name" value="Bromodomain"/>
    <property type="match status" value="1"/>
</dbReference>
<evidence type="ECO:0000256" key="7">
    <source>
        <dbReference type="ARBA" id="ARBA00023242"/>
    </source>
</evidence>
<feature type="compositionally biased region" description="Acidic residues" evidence="9">
    <location>
        <begin position="239"/>
        <end position="249"/>
    </location>
</feature>
<evidence type="ECO:0000256" key="8">
    <source>
        <dbReference type="PROSITE-ProRule" id="PRU00035"/>
    </source>
</evidence>
<evidence type="ECO:0000256" key="2">
    <source>
        <dbReference type="ARBA" id="ARBA00022737"/>
    </source>
</evidence>
<feature type="compositionally biased region" description="Acidic residues" evidence="9">
    <location>
        <begin position="17"/>
        <end position="29"/>
    </location>
</feature>
<keyword evidence="12" id="KW-1185">Reference proteome</keyword>
<dbReference type="PRINTS" id="PR00503">
    <property type="entry name" value="BROMODOMAIN"/>
</dbReference>
<dbReference type="PANTHER" id="PTHR16062">
    <property type="entry name" value="SWI/SNF-RELATED"/>
    <property type="match status" value="1"/>
</dbReference>
<keyword evidence="6" id="KW-0804">Transcription</keyword>
<keyword evidence="3" id="KW-0156">Chromatin regulator</keyword>
<sequence length="249" mass="28916">MFSVSNCFDNGLQAIDEAGEDFEEEEEEEEKKLRKKTRKRRKKGEEDEEEESTQVKKRRTTTATAATITTSVDPRLKRQMRKLMNIVIKYTDSDGRVLSEPFMKLPSRRELPDYYEIIKKPLDIKKILQRIDDGKFNDFDDLERDFMQLCKNAQTYNEEASLIHEDSIVLQSVFTNARQRLEQEGESDDDDKSRGDGAEEEIPSDADSSVKMKIKLKGRKVESRGGGRRKRCTRKYVSDDEEDEPLVGN</sequence>
<dbReference type="AlphaFoldDB" id="A0A2J7REJ6"/>
<dbReference type="Gene3D" id="1.20.920.10">
    <property type="entry name" value="Bromodomain-like"/>
    <property type="match status" value="1"/>
</dbReference>
<dbReference type="InterPro" id="IPR001487">
    <property type="entry name" value="Bromodomain"/>
</dbReference>
<keyword evidence="4" id="KW-0805">Transcription regulation</keyword>
<feature type="domain" description="Bromo" evidence="10">
    <location>
        <begin position="94"/>
        <end position="164"/>
    </location>
</feature>
<proteinExistence type="predicted"/>
<keyword evidence="7" id="KW-0539">Nucleus</keyword>
<protein>
    <recommendedName>
        <fullName evidence="10">Bromo domain-containing protein</fullName>
    </recommendedName>
</protein>
<comment type="caution">
    <text evidence="11">The sequence shown here is derived from an EMBL/GenBank/DDBJ whole genome shotgun (WGS) entry which is preliminary data.</text>
</comment>
<feature type="region of interest" description="Disordered" evidence="9">
    <location>
        <begin position="1"/>
        <end position="67"/>
    </location>
</feature>
<dbReference type="Proteomes" id="UP000235965">
    <property type="component" value="Unassembled WGS sequence"/>
</dbReference>
<dbReference type="GO" id="GO:0006338">
    <property type="term" value="P:chromatin remodeling"/>
    <property type="evidence" value="ECO:0007669"/>
    <property type="project" value="InterPro"/>
</dbReference>
<evidence type="ECO:0000313" key="11">
    <source>
        <dbReference type="EMBL" id="PNF39262.1"/>
    </source>
</evidence>
<dbReference type="InterPro" id="IPR037382">
    <property type="entry name" value="Rsc/polybromo"/>
</dbReference>
<dbReference type="FunFam" id="1.20.920.10:FF:000041">
    <property type="entry name" value="ATP-dependent helicase brm"/>
    <property type="match status" value="1"/>
</dbReference>
<organism evidence="11 12">
    <name type="scientific">Cryptotermes secundus</name>
    <dbReference type="NCBI Taxonomy" id="105785"/>
    <lineage>
        <taxon>Eukaryota</taxon>
        <taxon>Metazoa</taxon>
        <taxon>Ecdysozoa</taxon>
        <taxon>Arthropoda</taxon>
        <taxon>Hexapoda</taxon>
        <taxon>Insecta</taxon>
        <taxon>Pterygota</taxon>
        <taxon>Neoptera</taxon>
        <taxon>Polyneoptera</taxon>
        <taxon>Dictyoptera</taxon>
        <taxon>Blattodea</taxon>
        <taxon>Blattoidea</taxon>
        <taxon>Termitoidae</taxon>
        <taxon>Kalotermitidae</taxon>
        <taxon>Cryptotermitinae</taxon>
        <taxon>Cryptotermes</taxon>
    </lineage>
</organism>
<dbReference type="InterPro" id="IPR036427">
    <property type="entry name" value="Bromodomain-like_sf"/>
</dbReference>
<dbReference type="OrthoDB" id="6017at2759"/>
<dbReference type="PROSITE" id="PS50014">
    <property type="entry name" value="BROMODOMAIN_2"/>
    <property type="match status" value="1"/>
</dbReference>
<dbReference type="SUPFAM" id="SSF47370">
    <property type="entry name" value="Bromodomain"/>
    <property type="match status" value="1"/>
</dbReference>
<dbReference type="SMART" id="SM00297">
    <property type="entry name" value="BROMO"/>
    <property type="match status" value="1"/>
</dbReference>
<dbReference type="GO" id="GO:0003682">
    <property type="term" value="F:chromatin binding"/>
    <property type="evidence" value="ECO:0007669"/>
    <property type="project" value="TreeGrafter"/>
</dbReference>
<dbReference type="GO" id="GO:0006368">
    <property type="term" value="P:transcription elongation by RNA polymerase II"/>
    <property type="evidence" value="ECO:0007669"/>
    <property type="project" value="TreeGrafter"/>
</dbReference>
<keyword evidence="2" id="KW-0677">Repeat</keyword>
<name>A0A2J7REJ6_9NEOP</name>
<accession>A0A2J7REJ6</accession>
<keyword evidence="5 8" id="KW-0103">Bromodomain</keyword>
<evidence type="ECO:0000259" key="10">
    <source>
        <dbReference type="PROSITE" id="PS50014"/>
    </source>
</evidence>
<evidence type="ECO:0000256" key="1">
    <source>
        <dbReference type="ARBA" id="ARBA00004123"/>
    </source>
</evidence>
<feature type="region of interest" description="Disordered" evidence="9">
    <location>
        <begin position="181"/>
        <end position="249"/>
    </location>
</feature>